<dbReference type="GO" id="GO:0005737">
    <property type="term" value="C:cytoplasm"/>
    <property type="evidence" value="ECO:0007669"/>
    <property type="project" value="TreeGrafter"/>
</dbReference>
<dbReference type="InterPro" id="IPR011013">
    <property type="entry name" value="Gal_mutarotase_sf_dom"/>
</dbReference>
<keyword evidence="2" id="KW-1185">Reference proteome</keyword>
<reference evidence="1 2" key="1">
    <citation type="submission" date="2018-09" db="EMBL/GenBank/DDBJ databases">
        <title>A high-quality reference genome of wild soybean provides a powerful tool to mine soybean genomes.</title>
        <authorList>
            <person name="Xie M."/>
            <person name="Chung C.Y.L."/>
            <person name="Li M.-W."/>
            <person name="Wong F.-L."/>
            <person name="Chan T.-F."/>
            <person name="Lam H.-M."/>
        </authorList>
    </citation>
    <scope>NUCLEOTIDE SEQUENCE [LARGE SCALE GENOMIC DNA]</scope>
    <source>
        <strain evidence="2">cv. W05</strain>
        <tissue evidence="1">Hypocotyl of etiolated seedlings</tissue>
    </source>
</reference>
<dbReference type="Gene3D" id="2.70.98.10">
    <property type="match status" value="1"/>
</dbReference>
<dbReference type="GO" id="GO:0005975">
    <property type="term" value="P:carbohydrate metabolic process"/>
    <property type="evidence" value="ECO:0007669"/>
    <property type="project" value="InterPro"/>
</dbReference>
<gene>
    <name evidence="1" type="ORF">D0Y65_034068</name>
</gene>
<organism evidence="1 2">
    <name type="scientific">Glycine soja</name>
    <name type="common">Wild soybean</name>
    <dbReference type="NCBI Taxonomy" id="3848"/>
    <lineage>
        <taxon>Eukaryota</taxon>
        <taxon>Viridiplantae</taxon>
        <taxon>Streptophyta</taxon>
        <taxon>Embryophyta</taxon>
        <taxon>Tracheophyta</taxon>
        <taxon>Spermatophyta</taxon>
        <taxon>Magnoliopsida</taxon>
        <taxon>eudicotyledons</taxon>
        <taxon>Gunneridae</taxon>
        <taxon>Pentapetalae</taxon>
        <taxon>rosids</taxon>
        <taxon>fabids</taxon>
        <taxon>Fabales</taxon>
        <taxon>Fabaceae</taxon>
        <taxon>Papilionoideae</taxon>
        <taxon>50 kb inversion clade</taxon>
        <taxon>NPAAA clade</taxon>
        <taxon>indigoferoid/millettioid clade</taxon>
        <taxon>Phaseoleae</taxon>
        <taxon>Glycine</taxon>
        <taxon>Glycine subgen. Soja</taxon>
    </lineage>
</organism>
<dbReference type="InterPro" id="IPR014718">
    <property type="entry name" value="GH-type_carb-bd"/>
</dbReference>
<dbReference type="InterPro" id="IPR008183">
    <property type="entry name" value="Aldose_1/G6P_1-epimerase"/>
</dbReference>
<dbReference type="PANTHER" id="PTHR11122">
    <property type="entry name" value="APOSPORY-ASSOCIATED PROTEIN C-RELATED"/>
    <property type="match status" value="1"/>
</dbReference>
<dbReference type="Pfam" id="PF01263">
    <property type="entry name" value="Aldose_epim"/>
    <property type="match status" value="1"/>
</dbReference>
<dbReference type="EMBL" id="QZWG01000012">
    <property type="protein sequence ID" value="RZB75462.1"/>
    <property type="molecule type" value="Genomic_DNA"/>
</dbReference>
<name>A0A445HPG3_GLYSO</name>
<sequence length="288" mass="32511">MGPTRLQPERKSVSRFRSEVAKGRGYCFGEEVADEVERFEAGEGGEARRNVAGEVEVLERGGMGPTRLFWERSRTTRLRHTAATTAERVELMRLVVRLRVVRETMRQRMAGKGPEREAEGRLTAVMVAVRGSQVTPRHRHGLAAEESQEERAFSGSESYRLASKRKRLSWANWKQHKTIRGGISACLAQFGNPSSLEQHGFARHRMWSLDRDHSPLPPLGNQSSVDLILKSTKVDLKTPCSFEFRLRISLNVGKLILIPRVRNTVNKAFSFSFTLCNYLSVSDIICAS</sequence>
<evidence type="ECO:0000313" key="1">
    <source>
        <dbReference type="EMBL" id="RZB75462.1"/>
    </source>
</evidence>
<accession>A0A445HPG3</accession>
<proteinExistence type="predicted"/>
<dbReference type="SUPFAM" id="SSF74650">
    <property type="entry name" value="Galactose mutarotase-like"/>
    <property type="match status" value="1"/>
</dbReference>
<dbReference type="PANTHER" id="PTHR11122:SF33">
    <property type="entry name" value="GLUCOSE-6-PHOSPHATE 1-EPIMERASE"/>
    <property type="match status" value="1"/>
</dbReference>
<dbReference type="GO" id="GO:0030246">
    <property type="term" value="F:carbohydrate binding"/>
    <property type="evidence" value="ECO:0007669"/>
    <property type="project" value="InterPro"/>
</dbReference>
<comment type="caution">
    <text evidence="1">The sequence shown here is derived from an EMBL/GenBank/DDBJ whole genome shotgun (WGS) entry which is preliminary data.</text>
</comment>
<dbReference type="GO" id="GO:0047938">
    <property type="term" value="F:glucose-6-phosphate 1-epimerase activity"/>
    <property type="evidence" value="ECO:0007669"/>
    <property type="project" value="TreeGrafter"/>
</dbReference>
<evidence type="ECO:0000313" key="2">
    <source>
        <dbReference type="Proteomes" id="UP000289340"/>
    </source>
</evidence>
<dbReference type="Proteomes" id="UP000289340">
    <property type="component" value="Chromosome 12"/>
</dbReference>
<protein>
    <submittedName>
        <fullName evidence="1">Putative glucose-6-phosphate 1-epimerase</fullName>
    </submittedName>
</protein>
<dbReference type="AlphaFoldDB" id="A0A445HPG3"/>